<sequence length="38" mass="4290">MSSLLTPDRGRCGTIGLAPRYRASRRCGRADHRCREVD</sequence>
<evidence type="ECO:0000313" key="4">
    <source>
        <dbReference type="Proteomes" id="UP000189229"/>
    </source>
</evidence>
<dbReference type="EMBL" id="MVBN01000007">
    <property type="protein sequence ID" value="OOK69664.1"/>
    <property type="molecule type" value="Genomic_DNA"/>
</dbReference>
<dbReference type="Proteomes" id="UP000189229">
    <property type="component" value="Unassembled WGS sequence"/>
</dbReference>
<organism evidence="2 3">
    <name type="scientific">Mycobacterium kansasii</name>
    <dbReference type="NCBI Taxonomy" id="1768"/>
    <lineage>
        <taxon>Bacteria</taxon>
        <taxon>Bacillati</taxon>
        <taxon>Actinomycetota</taxon>
        <taxon>Actinomycetes</taxon>
        <taxon>Mycobacteriales</taxon>
        <taxon>Mycobacteriaceae</taxon>
        <taxon>Mycobacterium</taxon>
    </lineage>
</organism>
<accession>A0A1V3WRW5</accession>
<proteinExistence type="predicted"/>
<evidence type="ECO:0000313" key="3">
    <source>
        <dbReference type="Proteomes" id="UP000188532"/>
    </source>
</evidence>
<dbReference type="AlphaFoldDB" id="A0A1V3WRW5"/>
<dbReference type="Proteomes" id="UP000188532">
    <property type="component" value="Unassembled WGS sequence"/>
</dbReference>
<gene>
    <name evidence="2" type="ORF">BZL29_6161</name>
    <name evidence="1" type="ORF">BZL30_7005</name>
</gene>
<evidence type="ECO:0000313" key="1">
    <source>
        <dbReference type="EMBL" id="OOK68713.1"/>
    </source>
</evidence>
<dbReference type="EMBL" id="MVBM01000007">
    <property type="protein sequence ID" value="OOK68713.1"/>
    <property type="molecule type" value="Genomic_DNA"/>
</dbReference>
<protein>
    <submittedName>
        <fullName evidence="2">Uncharacterized protein</fullName>
    </submittedName>
</protein>
<name>A0A1V3WRW5_MYCKA</name>
<comment type="caution">
    <text evidence="2">The sequence shown here is derived from an EMBL/GenBank/DDBJ whole genome shotgun (WGS) entry which is preliminary data.</text>
</comment>
<reference evidence="3 4" key="1">
    <citation type="submission" date="2017-02" db="EMBL/GenBank/DDBJ databases">
        <title>Complete genome sequences of Mycobacterium kansasii strains isolated from rhesus macaques.</title>
        <authorList>
            <person name="Panda A."/>
            <person name="Nagaraj S."/>
            <person name="Zhao X."/>
            <person name="Tettelin H."/>
            <person name="Detolla L.J."/>
        </authorList>
    </citation>
    <scope>NUCLEOTIDE SEQUENCE [LARGE SCALE GENOMIC DNA]</scope>
    <source>
        <strain evidence="2 3">11-3469</strain>
        <strain evidence="1 4">11-3813</strain>
    </source>
</reference>
<evidence type="ECO:0000313" key="2">
    <source>
        <dbReference type="EMBL" id="OOK69664.1"/>
    </source>
</evidence>